<protein>
    <submittedName>
        <fullName evidence="13">Major histocompatibility complex class I-related gene protein-like</fullName>
    </submittedName>
</protein>
<feature type="domain" description="MHC class I-like antigen recognition-like" evidence="11">
    <location>
        <begin position="127"/>
        <end position="288"/>
    </location>
</feature>
<evidence type="ECO:0000256" key="1">
    <source>
        <dbReference type="ARBA" id="ARBA00004479"/>
    </source>
</evidence>
<organism evidence="12 13">
    <name type="scientific">Pantherophis guttatus</name>
    <name type="common">Corn snake</name>
    <name type="synonym">Elaphe guttata</name>
    <dbReference type="NCBI Taxonomy" id="94885"/>
    <lineage>
        <taxon>Eukaryota</taxon>
        <taxon>Metazoa</taxon>
        <taxon>Chordata</taxon>
        <taxon>Craniata</taxon>
        <taxon>Vertebrata</taxon>
        <taxon>Euteleostomi</taxon>
        <taxon>Lepidosauria</taxon>
        <taxon>Squamata</taxon>
        <taxon>Bifurcata</taxon>
        <taxon>Unidentata</taxon>
        <taxon>Episquamata</taxon>
        <taxon>Toxicofera</taxon>
        <taxon>Serpentes</taxon>
        <taxon>Colubroidea</taxon>
        <taxon>Colubridae</taxon>
        <taxon>Colubrinae</taxon>
        <taxon>Pantherophis</taxon>
    </lineage>
</organism>
<name>A0ABM3ZLW6_PANGU</name>
<evidence type="ECO:0000256" key="7">
    <source>
        <dbReference type="ARBA" id="ARBA00023136"/>
    </source>
</evidence>
<accession>A0ABM3ZLW6</accession>
<dbReference type="PANTHER" id="PTHR16675:SF242">
    <property type="entry name" value="MAJOR HISTOCOMPATIBILITY COMPLEX CLASS I-RELATED GENE PROTEIN"/>
    <property type="match status" value="1"/>
</dbReference>
<proteinExistence type="inferred from homology"/>
<evidence type="ECO:0000256" key="5">
    <source>
        <dbReference type="ARBA" id="ARBA00022859"/>
    </source>
</evidence>
<dbReference type="InterPro" id="IPR001039">
    <property type="entry name" value="MHC_I_a_a1/a2"/>
</dbReference>
<evidence type="ECO:0000259" key="11">
    <source>
        <dbReference type="Pfam" id="PF00129"/>
    </source>
</evidence>
<keyword evidence="7" id="KW-0472">Membrane</keyword>
<evidence type="ECO:0000256" key="8">
    <source>
        <dbReference type="ARBA" id="ARBA00023157"/>
    </source>
</evidence>
<comment type="similarity">
    <text evidence="10">Belongs to the MHC class I family.</text>
</comment>
<gene>
    <name evidence="13" type="primary">LOC117658769</name>
</gene>
<keyword evidence="5" id="KW-0391">Immunity</keyword>
<evidence type="ECO:0000313" key="12">
    <source>
        <dbReference type="Proteomes" id="UP001652622"/>
    </source>
</evidence>
<keyword evidence="9" id="KW-0325">Glycoprotein</keyword>
<keyword evidence="4" id="KW-0732">Signal</keyword>
<dbReference type="GeneID" id="117658769"/>
<keyword evidence="12" id="KW-1185">Reference proteome</keyword>
<keyword evidence="6" id="KW-1133">Transmembrane helix</keyword>
<dbReference type="InterPro" id="IPR037055">
    <property type="entry name" value="MHC_I-like_Ag-recog_sf"/>
</dbReference>
<reference evidence="13" key="1">
    <citation type="submission" date="2025-08" db="UniProtKB">
        <authorList>
            <consortium name="RefSeq"/>
        </authorList>
    </citation>
    <scope>IDENTIFICATION</scope>
    <source>
        <tissue evidence="13">Blood</tissue>
    </source>
</reference>
<evidence type="ECO:0000256" key="9">
    <source>
        <dbReference type="ARBA" id="ARBA00023180"/>
    </source>
</evidence>
<sequence length="289" mass="32705">MEPQPRCSSPELLRMAAFNNFVEVGGKGGRARLAATAASSRLSPHPLLTGGGSSTGKRPLLGWVNGALANWEQLSRQEGNLRSSIPFCSSLPCPELTKGHKSLHKITKHWQDCFTGEQPDRVTSSLSHSLCYFYLQPSEPNQGLSQFFIRGYLDDQPITRFDSLTRKMEPLVPWMEEVEKERFLAPERVFRAGLEKLSKLDQLAGGLHTWQAILACQLWEGGSKGGFLHYGYDGMDFIGFDKETLGWKTAQTQAQKVKEEWEKDPEWSEKVKSFLEKACIEWLQRYLSY</sequence>
<evidence type="ECO:0000256" key="2">
    <source>
        <dbReference type="ARBA" id="ARBA00022451"/>
    </source>
</evidence>
<dbReference type="PRINTS" id="PR01638">
    <property type="entry name" value="MHCCLASSI"/>
</dbReference>
<dbReference type="InterPro" id="IPR011162">
    <property type="entry name" value="MHC_I/II-like_Ag-recog"/>
</dbReference>
<evidence type="ECO:0000256" key="10">
    <source>
        <dbReference type="RuleBase" id="RU004439"/>
    </source>
</evidence>
<evidence type="ECO:0000256" key="6">
    <source>
        <dbReference type="ARBA" id="ARBA00022989"/>
    </source>
</evidence>
<dbReference type="Gene3D" id="3.30.500.10">
    <property type="entry name" value="MHC class I-like antigen recognition-like"/>
    <property type="match status" value="1"/>
</dbReference>
<keyword evidence="3" id="KW-0812">Transmembrane</keyword>
<dbReference type="Pfam" id="PF00129">
    <property type="entry name" value="MHC_I"/>
    <property type="match status" value="1"/>
</dbReference>
<dbReference type="InterPro" id="IPR050208">
    <property type="entry name" value="MHC_class-I_related"/>
</dbReference>
<comment type="subcellular location">
    <subcellularLocation>
        <location evidence="1">Membrane</location>
        <topology evidence="1">Single-pass type I membrane protein</topology>
    </subcellularLocation>
</comment>
<dbReference type="PANTHER" id="PTHR16675">
    <property type="entry name" value="MHC CLASS I-RELATED"/>
    <property type="match status" value="1"/>
</dbReference>
<keyword evidence="2" id="KW-0490">MHC I</keyword>
<keyword evidence="8" id="KW-1015">Disulfide bond</keyword>
<evidence type="ECO:0000256" key="3">
    <source>
        <dbReference type="ARBA" id="ARBA00022692"/>
    </source>
</evidence>
<dbReference type="Proteomes" id="UP001652622">
    <property type="component" value="Unplaced"/>
</dbReference>
<dbReference type="SUPFAM" id="SSF54452">
    <property type="entry name" value="MHC antigen-recognition domain"/>
    <property type="match status" value="1"/>
</dbReference>
<evidence type="ECO:0000313" key="13">
    <source>
        <dbReference type="RefSeq" id="XP_060549363.1"/>
    </source>
</evidence>
<dbReference type="InterPro" id="IPR011161">
    <property type="entry name" value="MHC_I-like_Ag-recog"/>
</dbReference>
<evidence type="ECO:0000256" key="4">
    <source>
        <dbReference type="ARBA" id="ARBA00022729"/>
    </source>
</evidence>
<dbReference type="RefSeq" id="XP_060549363.1">
    <property type="nucleotide sequence ID" value="XM_060693380.1"/>
</dbReference>